<evidence type="ECO:0000313" key="8">
    <source>
        <dbReference type="Proteomes" id="UP000318571"/>
    </source>
</evidence>
<evidence type="ECO:0000256" key="2">
    <source>
        <dbReference type="ARBA" id="ARBA00022692"/>
    </source>
</evidence>
<dbReference type="Proteomes" id="UP000318571">
    <property type="component" value="Chromosome 9"/>
</dbReference>
<evidence type="ECO:0000256" key="4">
    <source>
        <dbReference type="ARBA" id="ARBA00023136"/>
    </source>
</evidence>
<comment type="caution">
    <text evidence="7">The sequence shown here is derived from an EMBL/GenBank/DDBJ whole genome shotgun (WGS) entry which is preliminary data.</text>
</comment>
<evidence type="ECO:0000256" key="1">
    <source>
        <dbReference type="ARBA" id="ARBA00004141"/>
    </source>
</evidence>
<evidence type="ECO:0000256" key="5">
    <source>
        <dbReference type="SAM" id="Phobius"/>
    </source>
</evidence>
<dbReference type="GO" id="GO:0022857">
    <property type="term" value="F:transmembrane transporter activity"/>
    <property type="evidence" value="ECO:0007669"/>
    <property type="project" value="InterPro"/>
</dbReference>
<evidence type="ECO:0000259" key="6">
    <source>
        <dbReference type="PROSITE" id="PS50850"/>
    </source>
</evidence>
<dbReference type="Pfam" id="PF07690">
    <property type="entry name" value="MFS_1"/>
    <property type="match status" value="1"/>
</dbReference>
<dbReference type="STRING" id="6832.A0A553NXG6"/>
<dbReference type="PROSITE" id="PS50850">
    <property type="entry name" value="MFS"/>
    <property type="match status" value="1"/>
</dbReference>
<feature type="transmembrane region" description="Helical" evidence="5">
    <location>
        <begin position="202"/>
        <end position="223"/>
    </location>
</feature>
<sequence>MPDMMELNVKEPNGKIDISDSPEITVGDILDDLGVWQLKRLVLVFFICLPGCTHVFAMIFATVSADFWCESSGKSNATINQCVEGCAKYEFDREEFQDSIIMQYGLVCERQYLETVAKLCLFGGYAVGTFVAGMISDHFGRKTAITISCQLLFCSGIIVTIMPNMAGFTVLWFIVGIAAISVYTVAFVWCSEMVGRNWKVTISLSLSLAFPIAKLMVTLAAYFIRDYKILYQGFSSLHLFTPMLMILIPESPRWLLSRRTPESQAEACQILAEVAKSKGQHFDLALFKDESASSDGKPAEKVDHFSLILTNAKLRTRGFVMLYCWLTTSFVVYSVNLNMKSLTGSLFLNLTLAAFLSIPGRLLGYLLMTKFSIRKFPFVGSLLIGAVGCGLCPLLDNRVPWQSTTLSALVLLSATSLSCTFSIIWLYTAELYPTGIRNFGVGLSSFMARIGGAGSTLVVYLAAIHTSVPFFVFSGMCFVAAVLALLLPETGHHPLPTSIKEIEDRDK</sequence>
<feature type="transmembrane region" description="Helical" evidence="5">
    <location>
        <begin position="318"/>
        <end position="336"/>
    </location>
</feature>
<proteinExistence type="predicted"/>
<comment type="subcellular location">
    <subcellularLocation>
        <location evidence="1">Membrane</location>
        <topology evidence="1">Multi-pass membrane protein</topology>
    </subcellularLocation>
</comment>
<evidence type="ECO:0000256" key="3">
    <source>
        <dbReference type="ARBA" id="ARBA00022989"/>
    </source>
</evidence>
<dbReference type="EMBL" id="VCGU01000009">
    <property type="protein sequence ID" value="TRY70120.1"/>
    <property type="molecule type" value="Genomic_DNA"/>
</dbReference>
<feature type="transmembrane region" description="Helical" evidence="5">
    <location>
        <begin position="143"/>
        <end position="162"/>
    </location>
</feature>
<organism evidence="7 8">
    <name type="scientific">Tigriopus californicus</name>
    <name type="common">Marine copepod</name>
    <dbReference type="NCBI Taxonomy" id="6832"/>
    <lineage>
        <taxon>Eukaryota</taxon>
        <taxon>Metazoa</taxon>
        <taxon>Ecdysozoa</taxon>
        <taxon>Arthropoda</taxon>
        <taxon>Crustacea</taxon>
        <taxon>Multicrustacea</taxon>
        <taxon>Hexanauplia</taxon>
        <taxon>Copepoda</taxon>
        <taxon>Harpacticoida</taxon>
        <taxon>Harpacticidae</taxon>
        <taxon>Tigriopus</taxon>
    </lineage>
</organism>
<accession>A0A553NXG6</accession>
<feature type="domain" description="Major facilitator superfamily (MFS) profile" evidence="6">
    <location>
        <begin position="43"/>
        <end position="492"/>
    </location>
</feature>
<dbReference type="GO" id="GO:0016020">
    <property type="term" value="C:membrane"/>
    <property type="evidence" value="ECO:0007669"/>
    <property type="project" value="UniProtKB-SubCell"/>
</dbReference>
<dbReference type="InterPro" id="IPR005829">
    <property type="entry name" value="Sugar_transporter_CS"/>
</dbReference>
<evidence type="ECO:0000313" key="7">
    <source>
        <dbReference type="EMBL" id="TRY70120.1"/>
    </source>
</evidence>
<dbReference type="OrthoDB" id="2261376at2759"/>
<dbReference type="PROSITE" id="PS00216">
    <property type="entry name" value="SUGAR_TRANSPORT_1"/>
    <property type="match status" value="1"/>
</dbReference>
<keyword evidence="4 5" id="KW-0472">Membrane</keyword>
<dbReference type="InterPro" id="IPR011701">
    <property type="entry name" value="MFS"/>
</dbReference>
<name>A0A553NXG6_TIGCA</name>
<dbReference type="InterPro" id="IPR020846">
    <property type="entry name" value="MFS_dom"/>
</dbReference>
<feature type="transmembrane region" description="Helical" evidence="5">
    <location>
        <begin position="468"/>
        <end position="487"/>
    </location>
</feature>
<protein>
    <recommendedName>
        <fullName evidence="6">Major facilitator superfamily (MFS) profile domain-containing protein</fullName>
    </recommendedName>
</protein>
<gene>
    <name evidence="7" type="ORF">TCAL_16368</name>
</gene>
<dbReference type="AlphaFoldDB" id="A0A553NXG6"/>
<feature type="transmembrane region" description="Helical" evidence="5">
    <location>
        <begin position="439"/>
        <end position="462"/>
    </location>
</feature>
<feature type="transmembrane region" description="Helical" evidence="5">
    <location>
        <begin position="41"/>
        <end position="63"/>
    </location>
</feature>
<feature type="transmembrane region" description="Helical" evidence="5">
    <location>
        <begin position="376"/>
        <end position="396"/>
    </location>
</feature>
<keyword evidence="3 5" id="KW-1133">Transmembrane helix</keyword>
<feature type="transmembrane region" description="Helical" evidence="5">
    <location>
        <begin position="116"/>
        <end position="136"/>
    </location>
</feature>
<feature type="transmembrane region" description="Helical" evidence="5">
    <location>
        <begin position="168"/>
        <end position="190"/>
    </location>
</feature>
<dbReference type="PANTHER" id="PTHR24064">
    <property type="entry name" value="SOLUTE CARRIER FAMILY 22 MEMBER"/>
    <property type="match status" value="1"/>
</dbReference>
<dbReference type="SUPFAM" id="SSF103473">
    <property type="entry name" value="MFS general substrate transporter"/>
    <property type="match status" value="1"/>
</dbReference>
<dbReference type="Gene3D" id="1.20.1250.20">
    <property type="entry name" value="MFS general substrate transporter like domains"/>
    <property type="match status" value="1"/>
</dbReference>
<keyword evidence="8" id="KW-1185">Reference proteome</keyword>
<feature type="transmembrane region" description="Helical" evidence="5">
    <location>
        <begin position="342"/>
        <end position="364"/>
    </location>
</feature>
<feature type="transmembrane region" description="Helical" evidence="5">
    <location>
        <begin position="408"/>
        <end position="427"/>
    </location>
</feature>
<reference evidence="7 8" key="1">
    <citation type="journal article" date="2018" name="Nat. Ecol. Evol.">
        <title>Genomic signatures of mitonuclear coevolution across populations of Tigriopus californicus.</title>
        <authorList>
            <person name="Barreto F.S."/>
            <person name="Watson E.T."/>
            <person name="Lima T.G."/>
            <person name="Willett C.S."/>
            <person name="Edmands S."/>
            <person name="Li W."/>
            <person name="Burton R.S."/>
        </authorList>
    </citation>
    <scope>NUCLEOTIDE SEQUENCE [LARGE SCALE GENOMIC DNA]</scope>
    <source>
        <strain evidence="7 8">San Diego</strain>
    </source>
</reference>
<keyword evidence="2 5" id="KW-0812">Transmembrane</keyword>
<dbReference type="InterPro" id="IPR036259">
    <property type="entry name" value="MFS_trans_sf"/>
</dbReference>
<dbReference type="OMA" id="ALAWNIC"/>